<dbReference type="EMBL" id="JAKOAV010000011">
    <property type="protein sequence ID" value="MDF9408218.1"/>
    <property type="molecule type" value="Genomic_DNA"/>
</dbReference>
<dbReference type="Pfam" id="PF08849">
    <property type="entry name" value="BrxA"/>
    <property type="match status" value="1"/>
</dbReference>
<reference evidence="1" key="1">
    <citation type="submission" date="2022-02" db="EMBL/GenBank/DDBJ databases">
        <authorList>
            <person name="Leng L."/>
        </authorList>
    </citation>
    <scope>NUCLEOTIDE SEQUENCE</scope>
    <source>
        <strain evidence="1">JI</strain>
    </source>
</reference>
<organism evidence="1 2">
    <name type="scientific">Pelotomaculum isophthalicicum JI</name>
    <dbReference type="NCBI Taxonomy" id="947010"/>
    <lineage>
        <taxon>Bacteria</taxon>
        <taxon>Bacillati</taxon>
        <taxon>Bacillota</taxon>
        <taxon>Clostridia</taxon>
        <taxon>Eubacteriales</taxon>
        <taxon>Desulfotomaculaceae</taxon>
        <taxon>Pelotomaculum</taxon>
    </lineage>
</organism>
<dbReference type="InterPro" id="IPR023137">
    <property type="entry name" value="BrxA_sf"/>
</dbReference>
<gene>
    <name evidence="1" type="ORF">L7E55_07570</name>
</gene>
<sequence>MQQYSAAFTSEWLLQNEMRIFLRLEREGKSPVEIRAQVIEENLFRMKRQNTIIAALKVINRRLRFLDPVLRRMFLENQRHDRLAVLLYSFLKSYRLPREFVLEILRHHWLNHKNRLPAGEVVSFFEYKGEQSQIVADWSPETKKKLRQVMLRFLTECGLLQSQNDYWLITPVLLGAELRAFVDTEPKYNDFTALMLNA</sequence>
<dbReference type="Gene3D" id="1.10.3540.10">
    <property type="entry name" value="uncharacterized protein from magnetospirillum magneticum domain"/>
    <property type="match status" value="1"/>
</dbReference>
<dbReference type="Proteomes" id="UP001154312">
    <property type="component" value="Unassembled WGS sequence"/>
</dbReference>
<comment type="caution">
    <text evidence="1">The sequence shown here is derived from an EMBL/GenBank/DDBJ whole genome shotgun (WGS) entry which is preliminary data.</text>
</comment>
<name>A0A9X4JVZ4_9FIRM</name>
<proteinExistence type="predicted"/>
<dbReference type="AlphaFoldDB" id="A0A9X4JVZ4"/>
<accession>A0A9X4JVZ4</accession>
<dbReference type="RefSeq" id="WP_277443513.1">
    <property type="nucleotide sequence ID" value="NZ_JAKOAV010000011.1"/>
</dbReference>
<keyword evidence="2" id="KW-1185">Reference proteome</keyword>
<protein>
    <submittedName>
        <fullName evidence="1">DUF1819 family protein</fullName>
    </submittedName>
</protein>
<evidence type="ECO:0000313" key="1">
    <source>
        <dbReference type="EMBL" id="MDF9408218.1"/>
    </source>
</evidence>
<evidence type="ECO:0000313" key="2">
    <source>
        <dbReference type="Proteomes" id="UP001154312"/>
    </source>
</evidence>
<dbReference type="InterPro" id="IPR014948">
    <property type="entry name" value="BrxA"/>
</dbReference>